<evidence type="ECO:0000259" key="1">
    <source>
        <dbReference type="PROSITE" id="PS50878"/>
    </source>
</evidence>
<feature type="domain" description="Reverse transcriptase" evidence="1">
    <location>
        <begin position="120"/>
        <end position="370"/>
    </location>
</feature>
<accession>A0A7W7VH61</accession>
<keyword evidence="2" id="KW-0695">RNA-directed DNA polymerase</keyword>
<dbReference type="GO" id="GO:0003964">
    <property type="term" value="F:RNA-directed DNA polymerase activity"/>
    <property type="evidence" value="ECO:0007669"/>
    <property type="project" value="UniProtKB-KW"/>
</dbReference>
<dbReference type="RefSeq" id="WP_221464438.1">
    <property type="nucleotide sequence ID" value="NZ_JACHJQ010000006.1"/>
</dbReference>
<reference evidence="2 3" key="1">
    <citation type="submission" date="2020-08" db="EMBL/GenBank/DDBJ databases">
        <title>Genomic Encyclopedia of Type Strains, Phase III (KMG-III): the genomes of soil and plant-associated and newly described type strains.</title>
        <authorList>
            <person name="Whitman W."/>
        </authorList>
    </citation>
    <scope>NUCLEOTIDE SEQUENCE [LARGE SCALE GENOMIC DNA]</scope>
    <source>
        <strain evidence="2 3">CECT 8960</strain>
    </source>
</reference>
<dbReference type="Pfam" id="PF08388">
    <property type="entry name" value="GIIM"/>
    <property type="match status" value="1"/>
</dbReference>
<dbReference type="InterPro" id="IPR051083">
    <property type="entry name" value="GrpII_Intron_Splice-Mob/Def"/>
</dbReference>
<evidence type="ECO:0000313" key="3">
    <source>
        <dbReference type="Proteomes" id="UP000520767"/>
    </source>
</evidence>
<dbReference type="PROSITE" id="PS50878">
    <property type="entry name" value="RT_POL"/>
    <property type="match status" value="1"/>
</dbReference>
<protein>
    <submittedName>
        <fullName evidence="2">RNA-directed DNA polymerase</fullName>
        <ecNumber evidence="2">2.7.7.49</ecNumber>
    </submittedName>
</protein>
<dbReference type="SUPFAM" id="SSF56672">
    <property type="entry name" value="DNA/RNA polymerases"/>
    <property type="match status" value="1"/>
</dbReference>
<dbReference type="AlphaFoldDB" id="A0A7W7VH61"/>
<dbReference type="InterPro" id="IPR043502">
    <property type="entry name" value="DNA/RNA_pol_sf"/>
</dbReference>
<dbReference type="InterPro" id="IPR030931">
    <property type="entry name" value="Group_II_RT_mat"/>
</dbReference>
<comment type="caution">
    <text evidence="2">The sequence shown here is derived from an EMBL/GenBank/DDBJ whole genome shotgun (WGS) entry which is preliminary data.</text>
</comment>
<dbReference type="CDD" id="cd01651">
    <property type="entry name" value="RT_G2_intron"/>
    <property type="match status" value="1"/>
</dbReference>
<dbReference type="EC" id="2.7.7.49" evidence="2"/>
<dbReference type="NCBIfam" id="TIGR04416">
    <property type="entry name" value="group_II_RT_mat"/>
    <property type="match status" value="1"/>
</dbReference>
<keyword evidence="3" id="KW-1185">Reference proteome</keyword>
<keyword evidence="2" id="KW-0548">Nucleotidyltransferase</keyword>
<dbReference type="Proteomes" id="UP000520767">
    <property type="component" value="Unassembled WGS sequence"/>
</dbReference>
<dbReference type="InterPro" id="IPR013597">
    <property type="entry name" value="Mat_intron_G2"/>
</dbReference>
<dbReference type="Pfam" id="PF00078">
    <property type="entry name" value="RVT_1"/>
    <property type="match status" value="1"/>
</dbReference>
<organism evidence="2 3">
    <name type="scientific">Actinophytocola algeriensis</name>
    <dbReference type="NCBI Taxonomy" id="1768010"/>
    <lineage>
        <taxon>Bacteria</taxon>
        <taxon>Bacillati</taxon>
        <taxon>Actinomycetota</taxon>
        <taxon>Actinomycetes</taxon>
        <taxon>Pseudonocardiales</taxon>
        <taxon>Pseudonocardiaceae</taxon>
    </lineage>
</organism>
<evidence type="ECO:0000313" key="2">
    <source>
        <dbReference type="EMBL" id="MBB4910078.1"/>
    </source>
</evidence>
<dbReference type="InterPro" id="IPR000477">
    <property type="entry name" value="RT_dom"/>
</dbReference>
<gene>
    <name evidence="2" type="ORF">FHR82_006336</name>
</gene>
<sequence length="516" mass="58442">MPAVEVARGDRRAKGASETAADVLECQEGMSPVNTDELEHVLHEAQRRVLNIQTKLHRWARDDPHRRFDDVFNLVADPAFLWVAWDRVSGNRGAGTAGVDGRTARSVAAFQGVEEFLGELRNSVKDRSFRPLPVRERMIPKANGTLRRLGIPTIADRVVQASLKLVLEPIFEAGFLPCSYGFRPKRRAHDAVAEVRYLAPRPRCYEWVVEGDIKACFDEIDHTALMGRVRRRVGDKRVLALVKAFLKAGILTEERLLEDTTAGTPQGGILSPLLANVALSVLDEHIAERPGGPNTGKLERAKRLRHGLPNVKLVRYADDWCLMVRGTKAEAEALREDIAAVLATMGLRLSPDKTLITHIDEGLDFLGWRIQRHRKRGTSKHYVYVYPSKKAVLAAKRKIKTLCRDIEIGQPLDDLLRRVNATVRGWAGYFRAGVSSAVFSYLGHYLWQTVWRWIRRKHPKSTWKQLRQRYCGGGWWPAGDERELIDLEKISTTRYRYRGSVIPSPWPDTTEHTHAA</sequence>
<dbReference type="EMBL" id="JACHJQ010000006">
    <property type="protein sequence ID" value="MBB4910078.1"/>
    <property type="molecule type" value="Genomic_DNA"/>
</dbReference>
<dbReference type="PANTHER" id="PTHR34047">
    <property type="entry name" value="NUCLEAR INTRON MATURASE 1, MITOCHONDRIAL-RELATED"/>
    <property type="match status" value="1"/>
</dbReference>
<name>A0A7W7VH61_9PSEU</name>
<dbReference type="PANTHER" id="PTHR34047:SF8">
    <property type="entry name" value="PROTEIN YKFC"/>
    <property type="match status" value="1"/>
</dbReference>
<keyword evidence="2" id="KW-0808">Transferase</keyword>
<proteinExistence type="predicted"/>